<accession>A0A5E4LSD4</accession>
<dbReference type="EMBL" id="CABMJJ010000011">
    <property type="protein sequence ID" value="VVC04840.1"/>
    <property type="molecule type" value="Genomic_DNA"/>
</dbReference>
<dbReference type="SUPFAM" id="SSF64182">
    <property type="entry name" value="DHH phosphoesterases"/>
    <property type="match status" value="1"/>
</dbReference>
<dbReference type="Proteomes" id="UP000789941">
    <property type="component" value="Unassembled WGS sequence"/>
</dbReference>
<feature type="domain" description="DHHA1" evidence="2">
    <location>
        <begin position="230"/>
        <end position="307"/>
    </location>
</feature>
<dbReference type="PANTHER" id="PTHR47618:SF1">
    <property type="entry name" value="BIFUNCTIONAL OLIGORIBONUCLEASE AND PAP PHOSPHATASE NRNA"/>
    <property type="match status" value="1"/>
</dbReference>
<dbReference type="InterPro" id="IPR038763">
    <property type="entry name" value="DHH_sf"/>
</dbReference>
<evidence type="ECO:0000259" key="1">
    <source>
        <dbReference type="Pfam" id="PF01368"/>
    </source>
</evidence>
<evidence type="ECO:0000313" key="4">
    <source>
        <dbReference type="Proteomes" id="UP000789941"/>
    </source>
</evidence>
<name>A0A5E4LSD4_9ARCH</name>
<evidence type="ECO:0000313" key="3">
    <source>
        <dbReference type="EMBL" id="VVC04840.1"/>
    </source>
</evidence>
<dbReference type="InterPro" id="IPR051319">
    <property type="entry name" value="Oligoribo/pAp-PDE_c-di-AMP_PDE"/>
</dbReference>
<dbReference type="InterPro" id="IPR003156">
    <property type="entry name" value="DHHA1_dom"/>
</dbReference>
<feature type="domain" description="DDH" evidence="1">
    <location>
        <begin position="18"/>
        <end position="138"/>
    </location>
</feature>
<sequence>MERAVAEKEIRSLAKYKKIAIATHSRADVDGLSAAYALTKVYPNSVICSSEEPGEGAKMLAARLGIKVEDISNLKKSDFDGLVVVDTSAYTLLPEAKGWKILMIIDHHRAEGRDMQSDIQIVDVESPSTAEIIANILPEMDRETAFALSVGIIADGARFKSARTQTFETLAKLMTIANANYSELLAIAEPDPKDEAKIAILTAMKRLNFIYIGGYVVATTEVGSNESDAASLIAEAADVVFVAKWKDREKETRISARARASVKIPLNEVMDEVAKELGGAGGGHKKAAGAALKCHTDEALKTCIDIFSKKV</sequence>
<organism evidence="3 4">
    <name type="scientific">Candidatus Bilamarchaeum dharawalense</name>
    <dbReference type="NCBI Taxonomy" id="2885759"/>
    <lineage>
        <taxon>Archaea</taxon>
        <taxon>Candidatus Micrarchaeota</taxon>
        <taxon>Candidatus Micrarchaeia</taxon>
        <taxon>Candidatus Anstonellales</taxon>
        <taxon>Candidatus Bilamarchaeaceae</taxon>
        <taxon>Candidatus Bilamarchaeum</taxon>
    </lineage>
</organism>
<dbReference type="PANTHER" id="PTHR47618">
    <property type="entry name" value="BIFUNCTIONAL OLIGORIBONUCLEASE AND PAP PHOSPHATASE NRNA"/>
    <property type="match status" value="1"/>
</dbReference>
<dbReference type="Pfam" id="PF01368">
    <property type="entry name" value="DHH"/>
    <property type="match status" value="1"/>
</dbReference>
<protein>
    <submittedName>
        <fullName evidence="3">DHHA1 domain protein</fullName>
    </submittedName>
</protein>
<dbReference type="GO" id="GO:0003676">
    <property type="term" value="F:nucleic acid binding"/>
    <property type="evidence" value="ECO:0007669"/>
    <property type="project" value="InterPro"/>
</dbReference>
<reference evidence="3 4" key="1">
    <citation type="submission" date="2019-08" db="EMBL/GenBank/DDBJ databases">
        <authorList>
            <person name="Vazquez-Campos X."/>
        </authorList>
    </citation>
    <scope>NUCLEOTIDE SEQUENCE [LARGE SCALE GENOMIC DNA]</scope>
    <source>
        <strain evidence="3">LFW-283_2</strain>
    </source>
</reference>
<dbReference type="Pfam" id="PF02272">
    <property type="entry name" value="DHHA1"/>
    <property type="match status" value="1"/>
</dbReference>
<proteinExistence type="predicted"/>
<dbReference type="Gene3D" id="3.90.1640.10">
    <property type="entry name" value="inorganic pyrophosphatase (n-terminal core)"/>
    <property type="match status" value="1"/>
</dbReference>
<gene>
    <name evidence="3" type="ORF">LFW2832_01145</name>
</gene>
<dbReference type="AlphaFoldDB" id="A0A5E4LSD4"/>
<evidence type="ECO:0000259" key="2">
    <source>
        <dbReference type="Pfam" id="PF02272"/>
    </source>
</evidence>
<dbReference type="InterPro" id="IPR001667">
    <property type="entry name" value="DDH_dom"/>
</dbReference>
<comment type="caution">
    <text evidence="3">The sequence shown here is derived from an EMBL/GenBank/DDBJ whole genome shotgun (WGS) entry which is preliminary data.</text>
</comment>
<dbReference type="Gene3D" id="3.10.310.30">
    <property type="match status" value="1"/>
</dbReference>